<evidence type="ECO:0000313" key="2">
    <source>
        <dbReference type="Proteomes" id="UP001054945"/>
    </source>
</evidence>
<gene>
    <name evidence="1" type="ORF">CEXT_379561</name>
</gene>
<sequence>MPEKALLWNVSSSSRFYKDTQIGRKKLYPYPPLFKESSEVFVCDDVEPIQSRMFLIPCYRQLAIFGTKGRQETDERVGKNKG</sequence>
<organism evidence="1 2">
    <name type="scientific">Caerostris extrusa</name>
    <name type="common">Bark spider</name>
    <name type="synonym">Caerostris bankana</name>
    <dbReference type="NCBI Taxonomy" id="172846"/>
    <lineage>
        <taxon>Eukaryota</taxon>
        <taxon>Metazoa</taxon>
        <taxon>Ecdysozoa</taxon>
        <taxon>Arthropoda</taxon>
        <taxon>Chelicerata</taxon>
        <taxon>Arachnida</taxon>
        <taxon>Araneae</taxon>
        <taxon>Araneomorphae</taxon>
        <taxon>Entelegynae</taxon>
        <taxon>Araneoidea</taxon>
        <taxon>Araneidae</taxon>
        <taxon>Caerostris</taxon>
    </lineage>
</organism>
<accession>A0AAV4VH79</accession>
<comment type="caution">
    <text evidence="1">The sequence shown here is derived from an EMBL/GenBank/DDBJ whole genome shotgun (WGS) entry which is preliminary data.</text>
</comment>
<reference evidence="1 2" key="1">
    <citation type="submission" date="2021-06" db="EMBL/GenBank/DDBJ databases">
        <title>Caerostris extrusa draft genome.</title>
        <authorList>
            <person name="Kono N."/>
            <person name="Arakawa K."/>
        </authorList>
    </citation>
    <scope>NUCLEOTIDE SEQUENCE [LARGE SCALE GENOMIC DNA]</scope>
</reference>
<evidence type="ECO:0000313" key="1">
    <source>
        <dbReference type="EMBL" id="GIY69403.1"/>
    </source>
</evidence>
<protein>
    <submittedName>
        <fullName evidence="1">Uncharacterized protein</fullName>
    </submittedName>
</protein>
<dbReference type="AlphaFoldDB" id="A0AAV4VH79"/>
<dbReference type="EMBL" id="BPLR01014528">
    <property type="protein sequence ID" value="GIY69403.1"/>
    <property type="molecule type" value="Genomic_DNA"/>
</dbReference>
<proteinExistence type="predicted"/>
<keyword evidence="2" id="KW-1185">Reference proteome</keyword>
<dbReference type="Proteomes" id="UP001054945">
    <property type="component" value="Unassembled WGS sequence"/>
</dbReference>
<name>A0AAV4VH79_CAEEX</name>